<sequence>MGVEREQHTSSSPSETIPIVDLSDPNDELVARAVVKASQEWGIFHVVNHGISTDLIERLKEVGKQFFDLPETEKKEVAKRDDSEDFEGYTRNLKYTEDEVWADNLFHRIWPPSCLNFNYWPKNPPQYREVVEEYTKETKKLSERLLGVLSEGLGLQHDALKKGLGGDKTEYVMRINNFPPNPKPDLNLGLPEHTDIIAMAIIVTNEVPGLQIFKDDQWFDVQYIPSAITITIGDQLLRLSNGKYKNVLHRVTVDKEKQRMSWPIFVDANPDVVIGPLPELITGDNPSMFKPITCKDFKFRRLFKLPVD</sequence>
<evidence type="ECO:0000256" key="2">
    <source>
        <dbReference type="ARBA" id="ARBA00022723"/>
    </source>
</evidence>
<name>A0A6D2IWK3_9BRAS</name>
<evidence type="ECO:0000256" key="1">
    <source>
        <dbReference type="ARBA" id="ARBA00008056"/>
    </source>
</evidence>
<dbReference type="Pfam" id="PF14226">
    <property type="entry name" value="DIOX_N"/>
    <property type="match status" value="1"/>
</dbReference>
<dbReference type="PROSITE" id="PS51471">
    <property type="entry name" value="FE2OG_OXY"/>
    <property type="match status" value="1"/>
</dbReference>
<dbReference type="Gene3D" id="2.60.120.330">
    <property type="entry name" value="B-lactam Antibiotic, Isopenicillin N Synthase, Chain"/>
    <property type="match status" value="1"/>
</dbReference>
<keyword evidence="4" id="KW-0560">Oxidoreductase</keyword>
<dbReference type="InterPro" id="IPR026992">
    <property type="entry name" value="DIOX_N"/>
</dbReference>
<dbReference type="Pfam" id="PF03171">
    <property type="entry name" value="2OG-FeII_Oxy"/>
    <property type="match status" value="1"/>
</dbReference>
<evidence type="ECO:0000256" key="5">
    <source>
        <dbReference type="SAM" id="MobiDB-lite"/>
    </source>
</evidence>
<evidence type="ECO:0000259" key="6">
    <source>
        <dbReference type="PROSITE" id="PS51471"/>
    </source>
</evidence>
<reference evidence="8 9" key="1">
    <citation type="submission" date="2020-01" db="EMBL/GenBank/DDBJ databases">
        <authorList>
            <person name="Mishra B."/>
        </authorList>
    </citation>
    <scope>NUCLEOTIDE SEQUENCE [LARGE SCALE GENOMIC DNA]</scope>
</reference>
<dbReference type="Proteomes" id="UP000467841">
    <property type="component" value="Unassembled WGS sequence"/>
</dbReference>
<evidence type="ECO:0000313" key="9">
    <source>
        <dbReference type="Proteomes" id="UP000467841"/>
    </source>
</evidence>
<dbReference type="SUPFAM" id="SSF51197">
    <property type="entry name" value="Clavaminate synthase-like"/>
    <property type="match status" value="1"/>
</dbReference>
<dbReference type="EMBL" id="CACVBM020001151">
    <property type="protein sequence ID" value="CAA7034924.1"/>
    <property type="molecule type" value="Genomic_DNA"/>
</dbReference>
<dbReference type="PANTHER" id="PTHR47991">
    <property type="entry name" value="OXOGLUTARATE/IRON-DEPENDENT DIOXYGENASE"/>
    <property type="match status" value="1"/>
</dbReference>
<keyword evidence="9" id="KW-1185">Reference proteome</keyword>
<dbReference type="InterPro" id="IPR050295">
    <property type="entry name" value="Plant_2OG-oxidoreductases"/>
</dbReference>
<feature type="domain" description="Fe2OG dioxygenase" evidence="6">
    <location>
        <begin position="169"/>
        <end position="268"/>
    </location>
</feature>
<evidence type="ECO:0000313" key="8">
    <source>
        <dbReference type="EMBL" id="CAA7034924.1"/>
    </source>
</evidence>
<dbReference type="GO" id="GO:0016491">
    <property type="term" value="F:oxidoreductase activity"/>
    <property type="evidence" value="ECO:0007669"/>
    <property type="project" value="UniProtKB-KW"/>
</dbReference>
<comment type="similarity">
    <text evidence="1 4">Belongs to the iron/ascorbate-dependent oxidoreductase family.</text>
</comment>
<evidence type="ECO:0000256" key="3">
    <source>
        <dbReference type="ARBA" id="ARBA00023004"/>
    </source>
</evidence>
<protein>
    <recommendedName>
        <fullName evidence="6">Fe2OG dioxygenase domain-containing protein</fullName>
    </recommendedName>
</protein>
<accession>A0A6D2IWK3</accession>
<dbReference type="InterPro" id="IPR027443">
    <property type="entry name" value="IPNS-like_sf"/>
</dbReference>
<proteinExistence type="inferred from homology"/>
<evidence type="ECO:0000256" key="4">
    <source>
        <dbReference type="RuleBase" id="RU003682"/>
    </source>
</evidence>
<dbReference type="InterPro" id="IPR044861">
    <property type="entry name" value="IPNS-like_FE2OG_OXY"/>
</dbReference>
<keyword evidence="3 4" id="KW-0408">Iron</keyword>
<evidence type="ECO:0000313" key="7">
    <source>
        <dbReference type="EMBL" id="CAA7020388.1"/>
    </source>
</evidence>
<organism evidence="8 9">
    <name type="scientific">Microthlaspi erraticum</name>
    <dbReference type="NCBI Taxonomy" id="1685480"/>
    <lineage>
        <taxon>Eukaryota</taxon>
        <taxon>Viridiplantae</taxon>
        <taxon>Streptophyta</taxon>
        <taxon>Embryophyta</taxon>
        <taxon>Tracheophyta</taxon>
        <taxon>Spermatophyta</taxon>
        <taxon>Magnoliopsida</taxon>
        <taxon>eudicotyledons</taxon>
        <taxon>Gunneridae</taxon>
        <taxon>Pentapetalae</taxon>
        <taxon>rosids</taxon>
        <taxon>malvids</taxon>
        <taxon>Brassicales</taxon>
        <taxon>Brassicaceae</taxon>
        <taxon>Coluteocarpeae</taxon>
        <taxon>Microthlaspi</taxon>
    </lineage>
</organism>
<keyword evidence="2 4" id="KW-0479">Metal-binding</keyword>
<dbReference type="OrthoDB" id="288590at2759"/>
<dbReference type="EMBL" id="CACVBM020000546">
    <property type="protein sequence ID" value="CAA7020388.1"/>
    <property type="molecule type" value="Genomic_DNA"/>
</dbReference>
<feature type="region of interest" description="Disordered" evidence="5">
    <location>
        <begin position="1"/>
        <end position="21"/>
    </location>
</feature>
<dbReference type="AlphaFoldDB" id="A0A6D2IWK3"/>
<dbReference type="GO" id="GO:0046872">
    <property type="term" value="F:metal ion binding"/>
    <property type="evidence" value="ECO:0007669"/>
    <property type="project" value="UniProtKB-KW"/>
</dbReference>
<dbReference type="InterPro" id="IPR005123">
    <property type="entry name" value="Oxoglu/Fe-dep_dioxygenase_dom"/>
</dbReference>
<gene>
    <name evidence="8" type="ORF">MERR_LOCUS22159</name>
    <name evidence="7" type="ORF">MERR_LOCUS7623</name>
</gene>